<dbReference type="InterPro" id="IPR020846">
    <property type="entry name" value="MFS_dom"/>
</dbReference>
<dbReference type="Gene3D" id="1.20.1250.20">
    <property type="entry name" value="MFS general substrate transporter like domains"/>
    <property type="match status" value="2"/>
</dbReference>
<comment type="subcellular location">
    <subcellularLocation>
        <location evidence="1">Cell membrane</location>
        <topology evidence="1">Multi-pass membrane protein</topology>
    </subcellularLocation>
</comment>
<protein>
    <submittedName>
        <fullName evidence="9">MFS transporter</fullName>
    </submittedName>
</protein>
<accession>A0ABT8NEF8</accession>
<dbReference type="EMBL" id="JAUJWU010000003">
    <property type="protein sequence ID" value="MDN7246158.1"/>
    <property type="molecule type" value="Genomic_DNA"/>
</dbReference>
<sequence length="403" mass="44330">MKTYQWVVVVFVSMVHFSAFTQRMDIVPFLVDLRDVYDVGYAEVGGLASAFLLGYALFQIPAGMLADRYSPKLLIFIGVSVMFAASLLFAVLEVFWLALVLRFIMGLSSAMLFSPGIKLVSTFTPSDKRGVSIGIMEGGAGLGMLMTLTVLPILSLYVDFRILFIFLSFLLLVLLISFLFLPAYNKKEVEAEKQSEGFRLKRLSLIELIKKPIVLRLVGISFFGLFGLHGFITWLPTYLETLGGFSKNQVGGIMAVTMISQIIMGPVSGKVSDWMGERRTTLIAGSIMMAVSSVWLLAFKDSGIYFAAVLIGAGISWAMAPMLTIASELIKESEGAVISIINTVGQSASAISGYVYGLIFEWTGHFQWIWFSCLLMFTIRIVLSLGKLEEKGSGTSREETENA</sequence>
<dbReference type="InterPro" id="IPR011701">
    <property type="entry name" value="MFS"/>
</dbReference>
<keyword evidence="5 7" id="KW-1133">Transmembrane helix</keyword>
<keyword evidence="3" id="KW-1003">Cell membrane</keyword>
<organism evidence="9 10">
    <name type="scientific">Planococcus shenhongbingii</name>
    <dbReference type="NCBI Taxonomy" id="3058398"/>
    <lineage>
        <taxon>Bacteria</taxon>
        <taxon>Bacillati</taxon>
        <taxon>Bacillota</taxon>
        <taxon>Bacilli</taxon>
        <taxon>Bacillales</taxon>
        <taxon>Caryophanaceae</taxon>
        <taxon>Planococcus</taxon>
    </lineage>
</organism>
<keyword evidence="6 7" id="KW-0472">Membrane</keyword>
<dbReference type="Pfam" id="PF07690">
    <property type="entry name" value="MFS_1"/>
    <property type="match status" value="2"/>
</dbReference>
<evidence type="ECO:0000256" key="2">
    <source>
        <dbReference type="ARBA" id="ARBA00022448"/>
    </source>
</evidence>
<evidence type="ECO:0000256" key="3">
    <source>
        <dbReference type="ARBA" id="ARBA00022475"/>
    </source>
</evidence>
<name>A0ABT8NEF8_9BACL</name>
<evidence type="ECO:0000256" key="5">
    <source>
        <dbReference type="ARBA" id="ARBA00022989"/>
    </source>
</evidence>
<dbReference type="SUPFAM" id="SSF103473">
    <property type="entry name" value="MFS general substrate transporter"/>
    <property type="match status" value="1"/>
</dbReference>
<feature type="transmembrane region" description="Helical" evidence="7">
    <location>
        <begin position="365"/>
        <end position="383"/>
    </location>
</feature>
<evidence type="ECO:0000256" key="7">
    <source>
        <dbReference type="SAM" id="Phobius"/>
    </source>
</evidence>
<feature type="transmembrane region" description="Helical" evidence="7">
    <location>
        <begin position="47"/>
        <end position="66"/>
    </location>
</feature>
<feature type="transmembrane region" description="Helical" evidence="7">
    <location>
        <begin position="304"/>
        <end position="325"/>
    </location>
</feature>
<keyword evidence="2" id="KW-0813">Transport</keyword>
<dbReference type="InterPro" id="IPR036259">
    <property type="entry name" value="MFS_trans_sf"/>
</dbReference>
<proteinExistence type="predicted"/>
<dbReference type="Proteomes" id="UP001172142">
    <property type="component" value="Unassembled WGS sequence"/>
</dbReference>
<evidence type="ECO:0000256" key="4">
    <source>
        <dbReference type="ARBA" id="ARBA00022692"/>
    </source>
</evidence>
<dbReference type="RefSeq" id="WP_301856752.1">
    <property type="nucleotide sequence ID" value="NZ_JAUJWU010000003.1"/>
</dbReference>
<dbReference type="PROSITE" id="PS50850">
    <property type="entry name" value="MFS"/>
    <property type="match status" value="1"/>
</dbReference>
<dbReference type="InterPro" id="IPR050189">
    <property type="entry name" value="MFS_Efflux_Transporters"/>
</dbReference>
<dbReference type="PANTHER" id="PTHR43124">
    <property type="entry name" value="PURINE EFFLUX PUMP PBUE"/>
    <property type="match status" value="1"/>
</dbReference>
<feature type="domain" description="Major facilitator superfamily (MFS) profile" evidence="8">
    <location>
        <begin position="8"/>
        <end position="390"/>
    </location>
</feature>
<comment type="caution">
    <text evidence="9">The sequence shown here is derived from an EMBL/GenBank/DDBJ whole genome shotgun (WGS) entry which is preliminary data.</text>
</comment>
<evidence type="ECO:0000256" key="1">
    <source>
        <dbReference type="ARBA" id="ARBA00004651"/>
    </source>
</evidence>
<evidence type="ECO:0000313" key="9">
    <source>
        <dbReference type="EMBL" id="MDN7246158.1"/>
    </source>
</evidence>
<evidence type="ECO:0000256" key="6">
    <source>
        <dbReference type="ARBA" id="ARBA00023136"/>
    </source>
</evidence>
<keyword evidence="10" id="KW-1185">Reference proteome</keyword>
<feature type="transmembrane region" description="Helical" evidence="7">
    <location>
        <begin position="213"/>
        <end position="232"/>
    </location>
</feature>
<feature type="transmembrane region" description="Helical" evidence="7">
    <location>
        <begin position="160"/>
        <end position="184"/>
    </location>
</feature>
<gene>
    <name evidence="9" type="ORF">QWY13_11745</name>
</gene>
<feature type="transmembrane region" description="Helical" evidence="7">
    <location>
        <begin position="133"/>
        <end position="154"/>
    </location>
</feature>
<dbReference type="PANTHER" id="PTHR43124:SF3">
    <property type="entry name" value="CHLORAMPHENICOL EFFLUX PUMP RV0191"/>
    <property type="match status" value="1"/>
</dbReference>
<reference evidence="9 10" key="1">
    <citation type="submission" date="2023-07" db="EMBL/GenBank/DDBJ databases">
        <title>Novel species in genus Planococcus.</title>
        <authorList>
            <person name="Ning S."/>
        </authorList>
    </citation>
    <scope>NUCLEOTIDE SEQUENCE [LARGE SCALE GENOMIC DNA]</scope>
    <source>
        <strain evidence="9 10">N017</strain>
    </source>
</reference>
<evidence type="ECO:0000259" key="8">
    <source>
        <dbReference type="PROSITE" id="PS50850"/>
    </source>
</evidence>
<feature type="transmembrane region" description="Helical" evidence="7">
    <location>
        <begin position="252"/>
        <end position="269"/>
    </location>
</feature>
<feature type="transmembrane region" description="Helical" evidence="7">
    <location>
        <begin position="281"/>
        <end position="298"/>
    </location>
</feature>
<feature type="transmembrane region" description="Helical" evidence="7">
    <location>
        <begin position="73"/>
        <end position="97"/>
    </location>
</feature>
<keyword evidence="4 7" id="KW-0812">Transmembrane</keyword>
<feature type="transmembrane region" description="Helical" evidence="7">
    <location>
        <begin position="103"/>
        <end position="121"/>
    </location>
</feature>
<evidence type="ECO:0000313" key="10">
    <source>
        <dbReference type="Proteomes" id="UP001172142"/>
    </source>
</evidence>
<feature type="transmembrane region" description="Helical" evidence="7">
    <location>
        <begin position="337"/>
        <end position="359"/>
    </location>
</feature>